<feature type="repeat" description="WD" evidence="4">
    <location>
        <begin position="226"/>
        <end position="257"/>
    </location>
</feature>
<dbReference type="PROSITE" id="PS50294">
    <property type="entry name" value="WD_REPEATS_REGION"/>
    <property type="match status" value="5"/>
</dbReference>
<feature type="repeat" description="WD" evidence="4">
    <location>
        <begin position="85"/>
        <end position="116"/>
    </location>
</feature>
<dbReference type="PANTHER" id="PTHR19920">
    <property type="entry name" value="WD40 PROTEIN CIAO1"/>
    <property type="match status" value="1"/>
</dbReference>
<dbReference type="InterPro" id="IPR028608">
    <property type="entry name" value="CIAO1/Cia1"/>
</dbReference>
<dbReference type="AlphaFoldDB" id="A0A7S1F4H2"/>
<name>A0A7S1F4H2_NOCSC</name>
<organism evidence="5">
    <name type="scientific">Noctiluca scintillans</name>
    <name type="common">Sea sparkle</name>
    <name type="synonym">Red tide dinoflagellate</name>
    <dbReference type="NCBI Taxonomy" id="2966"/>
    <lineage>
        <taxon>Eukaryota</taxon>
        <taxon>Sar</taxon>
        <taxon>Alveolata</taxon>
        <taxon>Dinophyceae</taxon>
        <taxon>Noctilucales</taxon>
        <taxon>Noctilucaceae</taxon>
        <taxon>Noctiluca</taxon>
    </lineage>
</organism>
<dbReference type="InterPro" id="IPR036322">
    <property type="entry name" value="WD40_repeat_dom_sf"/>
</dbReference>
<evidence type="ECO:0000256" key="1">
    <source>
        <dbReference type="ARBA" id="ARBA00022574"/>
    </source>
</evidence>
<dbReference type="Gene3D" id="2.130.10.10">
    <property type="entry name" value="YVTN repeat-like/Quinoprotein amine dehydrogenase"/>
    <property type="match status" value="1"/>
</dbReference>
<feature type="repeat" description="WD" evidence="4">
    <location>
        <begin position="29"/>
        <end position="72"/>
    </location>
</feature>
<dbReference type="InterPro" id="IPR015943">
    <property type="entry name" value="WD40/YVTN_repeat-like_dom_sf"/>
</dbReference>
<evidence type="ECO:0000256" key="3">
    <source>
        <dbReference type="HAMAP-Rule" id="MF_03037"/>
    </source>
</evidence>
<dbReference type="CDD" id="cd00200">
    <property type="entry name" value="WD40"/>
    <property type="match status" value="1"/>
</dbReference>
<evidence type="ECO:0000256" key="2">
    <source>
        <dbReference type="ARBA" id="ARBA00022737"/>
    </source>
</evidence>
<dbReference type="Pfam" id="PF00400">
    <property type="entry name" value="WD40"/>
    <property type="match status" value="6"/>
</dbReference>
<dbReference type="GO" id="GO:0097361">
    <property type="term" value="C:cytosolic [4Fe-4S] assembly targeting complex"/>
    <property type="evidence" value="ECO:0007669"/>
    <property type="project" value="InterPro"/>
</dbReference>
<comment type="function">
    <text evidence="3">Essential component of the cytosolic iron-sulfur (Fe/S) protein assembly machinery. Required for the maturation of extramitochondrial Fe/S proteins.</text>
</comment>
<evidence type="ECO:0000256" key="4">
    <source>
        <dbReference type="PROSITE-ProRule" id="PRU00221"/>
    </source>
</evidence>
<protein>
    <recommendedName>
        <fullName evidence="3">Probable cytosolic iron-sulfur protein assembly protein CIAO1 homolog</fullName>
    </recommendedName>
</protein>
<keyword evidence="2" id="KW-0677">Repeat</keyword>
<dbReference type="GO" id="GO:0016226">
    <property type="term" value="P:iron-sulfur cluster assembly"/>
    <property type="evidence" value="ECO:0007669"/>
    <property type="project" value="UniProtKB-UniRule"/>
</dbReference>
<evidence type="ECO:0000313" key="5">
    <source>
        <dbReference type="EMBL" id="CAD8842483.1"/>
    </source>
</evidence>
<dbReference type="SMART" id="SM00320">
    <property type="entry name" value="WD40"/>
    <property type="match status" value="7"/>
</dbReference>
<accession>A0A7S1F4H2</accession>
<dbReference type="PROSITE" id="PS50082">
    <property type="entry name" value="WD_REPEATS_2"/>
    <property type="match status" value="6"/>
</dbReference>
<keyword evidence="1 4" id="KW-0853">WD repeat</keyword>
<proteinExistence type="inferred from homology"/>
<dbReference type="HAMAP" id="MF_03037">
    <property type="entry name" value="ciao1"/>
    <property type="match status" value="1"/>
</dbReference>
<gene>
    <name evidence="5" type="ORF">NSCI0253_LOCUS16831</name>
</gene>
<dbReference type="SUPFAM" id="SSF50978">
    <property type="entry name" value="WD40 repeat-like"/>
    <property type="match status" value="1"/>
</dbReference>
<feature type="repeat" description="WD" evidence="4">
    <location>
        <begin position="359"/>
        <end position="403"/>
    </location>
</feature>
<dbReference type="EMBL" id="HBFQ01023888">
    <property type="protein sequence ID" value="CAD8842483.1"/>
    <property type="molecule type" value="Transcribed_RNA"/>
</dbReference>
<sequence>MAQADFGPGGCRQSRTPDELMALKKISALTGHEGRVWNVAWRPREDCFQFASCGEDRKILLWGLRRDADAAQEGSWHLLCDFEASEQHARTIRSLAWSPAGDLLAATSFDATTSLWREEESPALSPGGATWVSVAEVTGHENEVKGAAFSPSGQYFATCSRDKSVWIYETDARFAYECAAILQSHTQDVKMVRWHPAQDVLFSCSYDDTIKIWGQDGDDWDCKETLQGHDSTVWAIAFNATGSRFVTCSEDTTMRVWAPKRPVINRVSTALMMTPLFRGTTGALDGPSAAPADAACGWQCVAVVQGIHPRSVYAVAWCPFPIDVSHSSFVATACGDNRLRVLKPGNEASLEGWTCAADTVAHDGDVNSVAWCPNRAVDGTVLLASGGDDEEVVIWSFVCDEPL</sequence>
<feature type="repeat" description="WD" evidence="4">
    <location>
        <begin position="137"/>
        <end position="169"/>
    </location>
</feature>
<dbReference type="InterPro" id="IPR001680">
    <property type="entry name" value="WD40_rpt"/>
</dbReference>
<feature type="repeat" description="WD" evidence="4">
    <location>
        <begin position="182"/>
        <end position="213"/>
    </location>
</feature>
<dbReference type="PANTHER" id="PTHR19920:SF0">
    <property type="entry name" value="CYTOSOLIC IRON-SULFUR PROTEIN ASSEMBLY PROTEIN CIAO1-RELATED"/>
    <property type="match status" value="1"/>
</dbReference>
<comment type="similarity">
    <text evidence="3">Belongs to the WD repeat CIA1 family.</text>
</comment>
<reference evidence="5" key="1">
    <citation type="submission" date="2021-01" db="EMBL/GenBank/DDBJ databases">
        <authorList>
            <person name="Corre E."/>
            <person name="Pelletier E."/>
            <person name="Niang G."/>
            <person name="Scheremetjew M."/>
            <person name="Finn R."/>
            <person name="Kale V."/>
            <person name="Holt S."/>
            <person name="Cochrane G."/>
            <person name="Meng A."/>
            <person name="Brown T."/>
            <person name="Cohen L."/>
        </authorList>
    </citation>
    <scope>NUCLEOTIDE SEQUENCE</scope>
</reference>